<protein>
    <submittedName>
        <fullName evidence="1">Uncharacterized protein</fullName>
    </submittedName>
</protein>
<evidence type="ECO:0000313" key="1">
    <source>
        <dbReference type="EMBL" id="KKK80870.1"/>
    </source>
</evidence>
<dbReference type="AlphaFoldDB" id="A0A0F8Z4F9"/>
<dbReference type="EMBL" id="LAZR01053383">
    <property type="protein sequence ID" value="KKK80870.1"/>
    <property type="molecule type" value="Genomic_DNA"/>
</dbReference>
<gene>
    <name evidence="1" type="ORF">LCGC14_2819210</name>
</gene>
<name>A0A0F8Z4F9_9ZZZZ</name>
<reference evidence="1" key="1">
    <citation type="journal article" date="2015" name="Nature">
        <title>Complex archaea that bridge the gap between prokaryotes and eukaryotes.</title>
        <authorList>
            <person name="Spang A."/>
            <person name="Saw J.H."/>
            <person name="Jorgensen S.L."/>
            <person name="Zaremba-Niedzwiedzka K."/>
            <person name="Martijn J."/>
            <person name="Lind A.E."/>
            <person name="van Eijk R."/>
            <person name="Schleper C."/>
            <person name="Guy L."/>
            <person name="Ettema T.J."/>
        </authorList>
    </citation>
    <scope>NUCLEOTIDE SEQUENCE</scope>
</reference>
<proteinExistence type="predicted"/>
<organism evidence="1">
    <name type="scientific">marine sediment metagenome</name>
    <dbReference type="NCBI Taxonomy" id="412755"/>
    <lineage>
        <taxon>unclassified sequences</taxon>
        <taxon>metagenomes</taxon>
        <taxon>ecological metagenomes</taxon>
    </lineage>
</organism>
<accession>A0A0F8Z4F9</accession>
<sequence>MAVGAAIGAVVGAGMSLAEMNAKKKREERAETSAEFGGARPKRRNIARLQNMIGQLFNNKQRALVAMAQAHQNFANMW</sequence>
<comment type="caution">
    <text evidence="1">The sequence shown here is derived from an EMBL/GenBank/DDBJ whole genome shotgun (WGS) entry which is preliminary data.</text>
</comment>